<sequence length="118" mass="12671">MESAVAETASGFPREGSASKEEGQNSPADPPPAPDTSVSFSEMLHLIQTGQDIPGLQKLNISATNGSPTPSQMTQKPKPWEAKLIAPNNLGSSIYLPQRMEAYSSCRQLELKCRQLTA</sequence>
<dbReference type="Proteomes" id="UP000694559">
    <property type="component" value="Unplaced"/>
</dbReference>
<feature type="region of interest" description="Disordered" evidence="1">
    <location>
        <begin position="1"/>
        <end position="44"/>
    </location>
</feature>
<protein>
    <recommendedName>
        <fullName evidence="2">Peroxisomal membrane protein PEX14-like KPWE domain-containing protein</fullName>
    </recommendedName>
</protein>
<feature type="domain" description="Peroxisomal membrane protein PEX14-like KPWE" evidence="2">
    <location>
        <begin position="37"/>
        <end position="81"/>
    </location>
</feature>
<evidence type="ECO:0000313" key="3">
    <source>
        <dbReference type="Ensembl" id="ENSNNAP00000002486.1"/>
    </source>
</evidence>
<reference evidence="3" key="1">
    <citation type="submission" date="2025-08" db="UniProtKB">
        <authorList>
            <consortium name="Ensembl"/>
        </authorList>
    </citation>
    <scope>IDENTIFICATION</scope>
</reference>
<name>A0A8C6VDD2_NAJNA</name>
<organism evidence="3 4">
    <name type="scientific">Naja naja</name>
    <name type="common">Indian cobra</name>
    <dbReference type="NCBI Taxonomy" id="35670"/>
    <lineage>
        <taxon>Eukaryota</taxon>
        <taxon>Metazoa</taxon>
        <taxon>Chordata</taxon>
        <taxon>Craniata</taxon>
        <taxon>Vertebrata</taxon>
        <taxon>Euteleostomi</taxon>
        <taxon>Lepidosauria</taxon>
        <taxon>Squamata</taxon>
        <taxon>Bifurcata</taxon>
        <taxon>Unidentata</taxon>
        <taxon>Episquamata</taxon>
        <taxon>Toxicofera</taxon>
        <taxon>Serpentes</taxon>
        <taxon>Colubroidea</taxon>
        <taxon>Elapidae</taxon>
        <taxon>Elapinae</taxon>
        <taxon>Naja</taxon>
    </lineage>
</organism>
<dbReference type="Pfam" id="PF17733">
    <property type="entry name" value="KPWE_dom"/>
    <property type="match status" value="1"/>
</dbReference>
<proteinExistence type="predicted"/>
<dbReference type="AlphaFoldDB" id="A0A8C6VDD2"/>
<keyword evidence="4" id="KW-1185">Reference proteome</keyword>
<dbReference type="OrthoDB" id="9936937at2759"/>
<reference evidence="3" key="2">
    <citation type="submission" date="2025-09" db="UniProtKB">
        <authorList>
            <consortium name="Ensembl"/>
        </authorList>
    </citation>
    <scope>IDENTIFICATION</scope>
</reference>
<feature type="compositionally biased region" description="Polar residues" evidence="1">
    <location>
        <begin position="59"/>
        <end position="75"/>
    </location>
</feature>
<dbReference type="GeneTree" id="ENSGT01020000231049"/>
<evidence type="ECO:0000259" key="2">
    <source>
        <dbReference type="Pfam" id="PF17733"/>
    </source>
</evidence>
<evidence type="ECO:0000313" key="4">
    <source>
        <dbReference type="Proteomes" id="UP000694559"/>
    </source>
</evidence>
<dbReference type="PANTHER" id="PTHR40657:SF1">
    <property type="entry name" value="RIKEN CDNA 2310039H08 GENE"/>
    <property type="match status" value="1"/>
</dbReference>
<dbReference type="Ensembl" id="ENSNNAT00000002612.1">
    <property type="protein sequence ID" value="ENSNNAP00000002486.1"/>
    <property type="gene ID" value="ENSNNAG00000001719.1"/>
</dbReference>
<feature type="region of interest" description="Disordered" evidence="1">
    <location>
        <begin position="58"/>
        <end position="77"/>
    </location>
</feature>
<evidence type="ECO:0000256" key="1">
    <source>
        <dbReference type="SAM" id="MobiDB-lite"/>
    </source>
</evidence>
<accession>A0A8C6VDD2</accession>
<dbReference type="PANTHER" id="PTHR40657">
    <property type="entry name" value="HYPOTHETICAL PROTEIN LOC681367"/>
    <property type="match status" value="1"/>
</dbReference>
<dbReference type="InterPro" id="IPR040554">
    <property type="entry name" value="KPWE_PEX14_dom"/>
</dbReference>
<dbReference type="InterPro" id="IPR039995">
    <property type="entry name" value="PEX39"/>
</dbReference>